<name>A0A0P7BI06_9BACT</name>
<dbReference type="OrthoDB" id="9793389at2"/>
<dbReference type="PATRIC" id="fig|1605367.3.peg.1035"/>
<accession>A0A0P7BI06</accession>
<organism evidence="2 3">
    <name type="scientific">Jiulongibacter sediminis</name>
    <dbReference type="NCBI Taxonomy" id="1605367"/>
    <lineage>
        <taxon>Bacteria</taxon>
        <taxon>Pseudomonadati</taxon>
        <taxon>Bacteroidota</taxon>
        <taxon>Cytophagia</taxon>
        <taxon>Cytophagales</taxon>
        <taxon>Leadbetterellaceae</taxon>
        <taxon>Jiulongibacter</taxon>
    </lineage>
</organism>
<dbReference type="Gene3D" id="3.40.630.30">
    <property type="match status" value="1"/>
</dbReference>
<dbReference type="GO" id="GO:0016746">
    <property type="term" value="F:acyltransferase activity"/>
    <property type="evidence" value="ECO:0007669"/>
    <property type="project" value="UniProtKB-KW"/>
</dbReference>
<evidence type="ECO:0000313" key="2">
    <source>
        <dbReference type="EMBL" id="KPM46679.1"/>
    </source>
</evidence>
<dbReference type="InterPro" id="IPR031165">
    <property type="entry name" value="GNAT_YJDJ"/>
</dbReference>
<evidence type="ECO:0000259" key="1">
    <source>
        <dbReference type="PROSITE" id="PS51729"/>
    </source>
</evidence>
<feature type="domain" description="N-acetyltransferase" evidence="1">
    <location>
        <begin position="6"/>
        <end position="93"/>
    </location>
</feature>
<dbReference type="PANTHER" id="PTHR31435:SF10">
    <property type="entry name" value="BSR4717 PROTEIN"/>
    <property type="match status" value="1"/>
</dbReference>
<dbReference type="AlphaFoldDB" id="A0A0P7BI06"/>
<gene>
    <name evidence="2" type="ORF">AFM12_18005</name>
</gene>
<dbReference type="RefSeq" id="WP_055151361.1">
    <property type="nucleotide sequence ID" value="NZ_CAKZPM010000044.1"/>
</dbReference>
<dbReference type="Proteomes" id="UP000050454">
    <property type="component" value="Unassembled WGS sequence"/>
</dbReference>
<keyword evidence="3" id="KW-1185">Reference proteome</keyword>
<dbReference type="Pfam" id="PF14542">
    <property type="entry name" value="Acetyltransf_CG"/>
    <property type="match status" value="1"/>
</dbReference>
<evidence type="ECO:0000313" key="3">
    <source>
        <dbReference type="Proteomes" id="UP000050454"/>
    </source>
</evidence>
<protein>
    <submittedName>
        <fullName evidence="2">Acyl-CoA acyltransferase</fullName>
    </submittedName>
</protein>
<comment type="caution">
    <text evidence="2">The sequence shown here is derived from an EMBL/GenBank/DDBJ whole genome shotgun (WGS) entry which is preliminary data.</text>
</comment>
<dbReference type="EMBL" id="LGTQ01000015">
    <property type="protein sequence ID" value="KPM46679.1"/>
    <property type="molecule type" value="Genomic_DNA"/>
</dbReference>
<keyword evidence="2" id="KW-0808">Transferase</keyword>
<dbReference type="SUPFAM" id="SSF55729">
    <property type="entry name" value="Acyl-CoA N-acyltransferases (Nat)"/>
    <property type="match status" value="1"/>
</dbReference>
<dbReference type="CDD" id="cd04301">
    <property type="entry name" value="NAT_SF"/>
    <property type="match status" value="1"/>
</dbReference>
<dbReference type="STRING" id="1605367.AFM12_18005"/>
<dbReference type="PROSITE" id="PS51729">
    <property type="entry name" value="GNAT_YJDJ"/>
    <property type="match status" value="1"/>
</dbReference>
<proteinExistence type="predicted"/>
<dbReference type="InterPro" id="IPR045057">
    <property type="entry name" value="Gcn5-rel_NAT"/>
</dbReference>
<keyword evidence="2" id="KW-0012">Acyltransferase</keyword>
<sequence length="94" mass="10614">MEVQLEQNEKKGKAFIDKDGKTLAEMTFSMAGTKQLIIDHTEVSDELRGMGAGRQLLQKIVDMAREESLKIIPLCPYAKSVFDKDDSIQDVLRQ</sequence>
<dbReference type="InterPro" id="IPR016181">
    <property type="entry name" value="Acyl_CoA_acyltransferase"/>
</dbReference>
<dbReference type="PANTHER" id="PTHR31435">
    <property type="entry name" value="PROTEIN NATD1"/>
    <property type="match status" value="1"/>
</dbReference>
<reference evidence="2 3" key="1">
    <citation type="submission" date="2015-07" db="EMBL/GenBank/DDBJ databases">
        <title>The draft genome sequence of Leadbetterella sp. JN14-9.</title>
        <authorList>
            <person name="Liu Y."/>
            <person name="Du J."/>
            <person name="Shao Z."/>
        </authorList>
    </citation>
    <scope>NUCLEOTIDE SEQUENCE [LARGE SCALE GENOMIC DNA]</scope>
    <source>
        <strain evidence="2 3">JN14-9</strain>
    </source>
</reference>